<name>A0A8S2DYW4_9BILA</name>
<gene>
    <name evidence="2" type="ORF">OVA965_LOCUS15432</name>
    <name evidence="3" type="ORF">TMI583_LOCUS15438</name>
</gene>
<dbReference type="EMBL" id="CAJNOK010006938">
    <property type="protein sequence ID" value="CAF1019495.1"/>
    <property type="molecule type" value="Genomic_DNA"/>
</dbReference>
<organism evidence="2 4">
    <name type="scientific">Didymodactylos carnosus</name>
    <dbReference type="NCBI Taxonomy" id="1234261"/>
    <lineage>
        <taxon>Eukaryota</taxon>
        <taxon>Metazoa</taxon>
        <taxon>Spiralia</taxon>
        <taxon>Gnathifera</taxon>
        <taxon>Rotifera</taxon>
        <taxon>Eurotatoria</taxon>
        <taxon>Bdelloidea</taxon>
        <taxon>Philodinida</taxon>
        <taxon>Philodinidae</taxon>
        <taxon>Didymodactylos</taxon>
    </lineage>
</organism>
<reference evidence="2" key="1">
    <citation type="submission" date="2021-02" db="EMBL/GenBank/DDBJ databases">
        <authorList>
            <person name="Nowell W R."/>
        </authorList>
    </citation>
    <scope>NUCLEOTIDE SEQUENCE</scope>
</reference>
<accession>A0A8S2DYW4</accession>
<proteinExistence type="predicted"/>
<protein>
    <submittedName>
        <fullName evidence="2">Uncharacterized protein</fullName>
    </submittedName>
</protein>
<evidence type="ECO:0000256" key="1">
    <source>
        <dbReference type="SAM" id="MobiDB-lite"/>
    </source>
</evidence>
<sequence length="79" mass="8610">MERDSKEPKRETIESFYYSKRQKTDSIASSVSVNELPVDASPCPSSTIDQQPQQISSTSSGTHLSSSQSAVKVSDISRS</sequence>
<comment type="caution">
    <text evidence="2">The sequence shown here is derived from an EMBL/GenBank/DDBJ whole genome shotgun (WGS) entry which is preliminary data.</text>
</comment>
<feature type="compositionally biased region" description="Polar residues" evidence="1">
    <location>
        <begin position="43"/>
        <end position="55"/>
    </location>
</feature>
<dbReference type="AlphaFoldDB" id="A0A8S2DYW4"/>
<evidence type="ECO:0000313" key="4">
    <source>
        <dbReference type="Proteomes" id="UP000677228"/>
    </source>
</evidence>
<evidence type="ECO:0000313" key="3">
    <source>
        <dbReference type="EMBL" id="CAF3788153.1"/>
    </source>
</evidence>
<feature type="region of interest" description="Disordered" evidence="1">
    <location>
        <begin position="38"/>
        <end position="79"/>
    </location>
</feature>
<dbReference type="Proteomes" id="UP000682733">
    <property type="component" value="Unassembled WGS sequence"/>
</dbReference>
<feature type="compositionally biased region" description="Low complexity" evidence="1">
    <location>
        <begin position="56"/>
        <end position="69"/>
    </location>
</feature>
<dbReference type="Proteomes" id="UP000677228">
    <property type="component" value="Unassembled WGS sequence"/>
</dbReference>
<evidence type="ECO:0000313" key="2">
    <source>
        <dbReference type="EMBL" id="CAF1019495.1"/>
    </source>
</evidence>
<dbReference type="EMBL" id="CAJOBA010006947">
    <property type="protein sequence ID" value="CAF3788153.1"/>
    <property type="molecule type" value="Genomic_DNA"/>
</dbReference>